<dbReference type="SMART" id="SM00871">
    <property type="entry name" value="AraC_E_bind"/>
    <property type="match status" value="1"/>
</dbReference>
<dbReference type="Proteomes" id="UP000019494">
    <property type="component" value="Unassembled WGS sequence"/>
</dbReference>
<dbReference type="RefSeq" id="WP_034719060.1">
    <property type="nucleotide sequence ID" value="NZ_AWQS01000167.1"/>
</dbReference>
<feature type="domain" description="AraC effector-binding" evidence="1">
    <location>
        <begin position="2"/>
        <end position="152"/>
    </location>
</feature>
<accession>W9GFS9</accession>
<dbReference type="InterPro" id="IPR029442">
    <property type="entry name" value="GyrI-like"/>
</dbReference>
<dbReference type="SUPFAM" id="SSF55136">
    <property type="entry name" value="Probable bacterial effector-binding domain"/>
    <property type="match status" value="1"/>
</dbReference>
<dbReference type="OrthoDB" id="795001at2"/>
<sequence>MTHIELTQHREQDTAVVDDRVPTDQIKELFARALPAVMAALAQQGGHPVGPPFAKYFGMPTDTVEVEVGFPVASAVAETDGVTRGTLPGGPVVRTLHVGPYDTLPETYDAVMTFMKEEGLEPADAMWEVYLSDPAAQPDPATWRTEVWWPVA</sequence>
<evidence type="ECO:0000259" key="1">
    <source>
        <dbReference type="SMART" id="SM00871"/>
    </source>
</evidence>
<dbReference type="EMBL" id="AWQS01000167">
    <property type="protein sequence ID" value="EWT04925.1"/>
    <property type="molecule type" value="Genomic_DNA"/>
</dbReference>
<dbReference type="Gene3D" id="3.20.80.10">
    <property type="entry name" value="Regulatory factor, effector binding domain"/>
    <property type="match status" value="1"/>
</dbReference>
<dbReference type="Pfam" id="PF06445">
    <property type="entry name" value="GyrI-like"/>
    <property type="match status" value="1"/>
</dbReference>
<keyword evidence="3" id="KW-1185">Reference proteome</keyword>
<proteinExistence type="predicted"/>
<gene>
    <name evidence="2" type="ORF">N864_08585</name>
</gene>
<evidence type="ECO:0000313" key="3">
    <source>
        <dbReference type="Proteomes" id="UP000019494"/>
    </source>
</evidence>
<comment type="caution">
    <text evidence="2">The sequence shown here is derived from an EMBL/GenBank/DDBJ whole genome shotgun (WGS) entry which is preliminary data.</text>
</comment>
<name>W9GFS9_9MICO</name>
<dbReference type="InterPro" id="IPR010499">
    <property type="entry name" value="AraC_E-bd"/>
</dbReference>
<organism evidence="2 3">
    <name type="scientific">Intrasporangium chromatireducens Q5-1</name>
    <dbReference type="NCBI Taxonomy" id="584657"/>
    <lineage>
        <taxon>Bacteria</taxon>
        <taxon>Bacillati</taxon>
        <taxon>Actinomycetota</taxon>
        <taxon>Actinomycetes</taxon>
        <taxon>Micrococcales</taxon>
        <taxon>Intrasporangiaceae</taxon>
        <taxon>Intrasporangium</taxon>
    </lineage>
</organism>
<dbReference type="InterPro" id="IPR011256">
    <property type="entry name" value="Reg_factor_effector_dom_sf"/>
</dbReference>
<evidence type="ECO:0000313" key="2">
    <source>
        <dbReference type="EMBL" id="EWT04925.1"/>
    </source>
</evidence>
<dbReference type="AlphaFoldDB" id="W9GFS9"/>
<reference evidence="3" key="1">
    <citation type="submission" date="2013-08" db="EMBL/GenBank/DDBJ databases">
        <title>Intrasporangium oryzae NRRL B-24470.</title>
        <authorList>
            <person name="Liu H."/>
            <person name="Wang G."/>
        </authorList>
    </citation>
    <scope>NUCLEOTIDE SEQUENCE [LARGE SCALE GENOMIC DNA]</scope>
    <source>
        <strain evidence="3">Q5-1</strain>
    </source>
</reference>
<protein>
    <submittedName>
        <fullName evidence="2">AraC family transcriptional regulator</fullName>
    </submittedName>
</protein>